<dbReference type="InterPro" id="IPR020103">
    <property type="entry name" value="PsdUridine_synth_cat_dom_sf"/>
</dbReference>
<evidence type="ECO:0000256" key="2">
    <source>
        <dbReference type="ARBA" id="ARBA00036390"/>
    </source>
</evidence>
<evidence type="ECO:0000256" key="7">
    <source>
        <dbReference type="ARBA" id="ARBA00041697"/>
    </source>
</evidence>
<dbReference type="Proteomes" id="UP001484179">
    <property type="component" value="Chromosome 1"/>
</dbReference>
<dbReference type="RefSeq" id="WP_342307236.1">
    <property type="nucleotide sequence ID" value="NZ_CP150849.1"/>
</dbReference>
<dbReference type="CDD" id="cd00165">
    <property type="entry name" value="S4"/>
    <property type="match status" value="1"/>
</dbReference>
<feature type="compositionally biased region" description="Basic and acidic residues" evidence="12">
    <location>
        <begin position="167"/>
        <end position="334"/>
    </location>
</feature>
<sequence>MRTKLTVKNPKPASPTRAPVRSGSLVARKAVRPAAPPAGDKPARPKKASPAAGGERTFKPRGAAGAERPGADRATAKRAPRDGGAERGYRGADGKPDSRPPRRSDADARPRRAGAEGGARAPYRDNATGEGAKRSFGDRRTSSDRPPRRDDDARPRRAGAEGGTRAPYRDKAAGEGAKRSFDDRRASSDRPPRRSDDDARPRRAGADEGKRAPYRDKPAGEGAKRSFGDRRTPSDRPPRRSDDDARPRRAGADEGKRTPYRDKAAGEGAKRSFSDRRTPSDRPARRSDDDARPRRAGADEGKRAPYRDKAAGEGAKRSFGDRPARPARDGERRSPGAGLKTAQPVKRQAADTDYGDETGLMRLSKRMSELGMCSRREADEWIEKGWVLVDGERIDTLGTKVRADQKIEIDERASAAQAAQVTILLHKPVGYVSGQAEDGYEPAAVLITRGNHWSGDHSPLRFSPQHLHALAPAGRLDIDSTGLLVLTQNGVIAKQLIGEQSDIDKEYLVRVRFGERLLDIDQHFPAESLAKLRHGLELDGVALKPAMVSWQNGEQLRFVLREGKKRQIRRMCELVGLDVIGLKRVRMGRVMLGALPQGQWRYLSADETF</sequence>
<dbReference type="SUPFAM" id="SSF55120">
    <property type="entry name" value="Pseudouridine synthase"/>
    <property type="match status" value="1"/>
</dbReference>
<evidence type="ECO:0000256" key="10">
    <source>
        <dbReference type="ARBA" id="ARBA00043147"/>
    </source>
</evidence>
<keyword evidence="11" id="KW-0694">RNA-binding</keyword>
<name>A0ABZ3BDL6_BURPY</name>
<dbReference type="InterPro" id="IPR050343">
    <property type="entry name" value="RsuA_PseudoU_synthase"/>
</dbReference>
<dbReference type="EMBL" id="CP150849">
    <property type="protein sequence ID" value="WZW52944.1"/>
    <property type="molecule type" value="Genomic_DNA"/>
</dbReference>
<keyword evidence="15" id="KW-1185">Reference proteome</keyword>
<dbReference type="SMART" id="SM00363">
    <property type="entry name" value="S4"/>
    <property type="match status" value="1"/>
</dbReference>
<reference evidence="14 15" key="1">
    <citation type="submission" date="2024-04" db="EMBL/GenBank/DDBJ databases">
        <title>Biological Control Activity of Plant Growth Promoting Rhizobacteria Burkholderia pyrrocinia BX1 against Tobacco black shank Introduction Tobacco black shank (TBS) caused by the oomycete Phytophthora. nicotianae (P. nicotianae) has become a destructive soil.</title>
        <authorList>
            <person name="Liu X."/>
            <person name="Shu C."/>
        </authorList>
    </citation>
    <scope>NUCLEOTIDE SEQUENCE [LARGE SCALE GENOMIC DNA]</scope>
    <source>
        <strain evidence="14 15">BX1</strain>
    </source>
</reference>
<accession>A0ABZ3BDL6</accession>
<evidence type="ECO:0000256" key="3">
    <source>
        <dbReference type="ARBA" id="ARBA00036535"/>
    </source>
</evidence>
<dbReference type="PROSITE" id="PS50889">
    <property type="entry name" value="S4"/>
    <property type="match status" value="1"/>
</dbReference>
<feature type="compositionally biased region" description="Basic and acidic residues" evidence="12">
    <location>
        <begin position="131"/>
        <end position="159"/>
    </location>
</feature>
<dbReference type="EC" id="5.4.99.21" evidence="4"/>
<feature type="compositionally biased region" description="Basic and acidic residues" evidence="12">
    <location>
        <begin position="69"/>
        <end position="114"/>
    </location>
</feature>
<evidence type="ECO:0000256" key="4">
    <source>
        <dbReference type="ARBA" id="ARBA00038922"/>
    </source>
</evidence>
<dbReference type="InterPro" id="IPR036986">
    <property type="entry name" value="S4_RNA-bd_sf"/>
</dbReference>
<dbReference type="InterPro" id="IPR006145">
    <property type="entry name" value="PsdUridine_synth_RsuA/RluA"/>
</dbReference>
<evidence type="ECO:0000259" key="13">
    <source>
        <dbReference type="SMART" id="SM00363"/>
    </source>
</evidence>
<dbReference type="Pfam" id="PF00849">
    <property type="entry name" value="PseudoU_synth_2"/>
    <property type="match status" value="1"/>
</dbReference>
<dbReference type="Gene3D" id="3.30.2350.10">
    <property type="entry name" value="Pseudouridine synthase"/>
    <property type="match status" value="1"/>
</dbReference>
<evidence type="ECO:0000256" key="1">
    <source>
        <dbReference type="ARBA" id="ARBA00023235"/>
    </source>
</evidence>
<keyword evidence="1" id="KW-0413">Isomerase</keyword>
<dbReference type="PANTHER" id="PTHR47683:SF2">
    <property type="entry name" value="RNA-BINDING S4 DOMAIN-CONTAINING PROTEIN"/>
    <property type="match status" value="1"/>
</dbReference>
<evidence type="ECO:0000256" key="6">
    <source>
        <dbReference type="ARBA" id="ARBA00041420"/>
    </source>
</evidence>
<evidence type="ECO:0000256" key="9">
    <source>
        <dbReference type="ARBA" id="ARBA00042890"/>
    </source>
</evidence>
<evidence type="ECO:0000256" key="5">
    <source>
        <dbReference type="ARBA" id="ARBA00039989"/>
    </source>
</evidence>
<feature type="domain" description="RNA-binding S4" evidence="13">
    <location>
        <begin position="361"/>
        <end position="418"/>
    </location>
</feature>
<evidence type="ECO:0000256" key="12">
    <source>
        <dbReference type="SAM" id="MobiDB-lite"/>
    </source>
</evidence>
<proteinExistence type="predicted"/>
<organism evidence="14 15">
    <name type="scientific">Burkholderia pyrrocinia</name>
    <name type="common">Pseudomonas pyrrocinia</name>
    <dbReference type="NCBI Taxonomy" id="60550"/>
    <lineage>
        <taxon>Bacteria</taxon>
        <taxon>Pseudomonadati</taxon>
        <taxon>Pseudomonadota</taxon>
        <taxon>Betaproteobacteria</taxon>
        <taxon>Burkholderiales</taxon>
        <taxon>Burkholderiaceae</taxon>
        <taxon>Burkholderia</taxon>
        <taxon>Burkholderia cepacia complex</taxon>
    </lineage>
</organism>
<evidence type="ECO:0000313" key="14">
    <source>
        <dbReference type="EMBL" id="WZW52944.1"/>
    </source>
</evidence>
<comment type="catalytic activity">
    <reaction evidence="2">
        <text>uridine(35) in tRNA(Tyr) = pseudouridine(35) in tRNA(Tyr)</text>
        <dbReference type="Rhea" id="RHEA:60556"/>
        <dbReference type="Rhea" id="RHEA-COMP:15607"/>
        <dbReference type="Rhea" id="RHEA-COMP:15608"/>
        <dbReference type="ChEBI" id="CHEBI:65314"/>
        <dbReference type="ChEBI" id="CHEBI:65315"/>
    </reaction>
</comment>
<protein>
    <recommendedName>
        <fullName evidence="5">Dual-specificity RNA pseudouridine synthase RluF</fullName>
        <ecNumber evidence="4">5.4.99.21</ecNumber>
    </recommendedName>
    <alternativeName>
        <fullName evidence="7">23S rRNA pseudouridine(2604) synthase</fullName>
    </alternativeName>
    <alternativeName>
        <fullName evidence="9">Ribosomal large subunit pseudouridine synthase F</fullName>
    </alternativeName>
    <alternativeName>
        <fullName evidence="8">rRNA pseudouridylate synthase F</fullName>
    </alternativeName>
    <alternativeName>
        <fullName evidence="10">rRNA-uridine isomerase F</fullName>
    </alternativeName>
    <alternativeName>
        <fullName evidence="6">tRNA(Tyr) pseudouridine(35) synthase</fullName>
    </alternativeName>
</protein>
<dbReference type="Gene3D" id="3.10.290.10">
    <property type="entry name" value="RNA-binding S4 domain"/>
    <property type="match status" value="1"/>
</dbReference>
<dbReference type="SUPFAM" id="SSF55174">
    <property type="entry name" value="Alpha-L RNA-binding motif"/>
    <property type="match status" value="1"/>
</dbReference>
<comment type="catalytic activity">
    <reaction evidence="3">
        <text>uridine(2604) in 23S rRNA = pseudouridine(2604) in 23S rRNA</text>
        <dbReference type="Rhea" id="RHEA:38875"/>
        <dbReference type="Rhea" id="RHEA-COMP:10093"/>
        <dbReference type="Rhea" id="RHEA-COMP:10094"/>
        <dbReference type="ChEBI" id="CHEBI:65314"/>
        <dbReference type="ChEBI" id="CHEBI:65315"/>
        <dbReference type="EC" id="5.4.99.21"/>
    </reaction>
</comment>
<evidence type="ECO:0000313" key="15">
    <source>
        <dbReference type="Proteomes" id="UP001484179"/>
    </source>
</evidence>
<feature type="region of interest" description="Disordered" evidence="12">
    <location>
        <begin position="1"/>
        <end position="356"/>
    </location>
</feature>
<evidence type="ECO:0000256" key="8">
    <source>
        <dbReference type="ARBA" id="ARBA00042843"/>
    </source>
</evidence>
<dbReference type="Pfam" id="PF01479">
    <property type="entry name" value="S4"/>
    <property type="match status" value="1"/>
</dbReference>
<dbReference type="InterPro" id="IPR002942">
    <property type="entry name" value="S4_RNA-bd"/>
</dbReference>
<evidence type="ECO:0000256" key="11">
    <source>
        <dbReference type="PROSITE-ProRule" id="PRU00182"/>
    </source>
</evidence>
<dbReference type="PANTHER" id="PTHR47683">
    <property type="entry name" value="PSEUDOURIDINE SYNTHASE FAMILY PROTEIN-RELATED"/>
    <property type="match status" value="1"/>
</dbReference>
<gene>
    <name evidence="14" type="ORF">WN985_11115</name>
</gene>